<dbReference type="InterPro" id="IPR050791">
    <property type="entry name" value="Aldo-Keto_reductase"/>
</dbReference>
<sequence>MSMPLRKLGKSGIIVPVIGLGCMGMSKFYGSSNEVDNINVLNRSLELKCNLWDTSDTYGIGHNEILLSKVLKDRRHDVFLCTKFGIMRSPDGQISGINGTPNHVCEACEKSLKRLGVDYIDLYYQHQVDPNTPIEDTVTAMAELVREGKVKYLGLSECTADILRRAHKVHPISALQVEYSLWSLDIETNGLKEACEELGITIVSYSPLGHGFLTGKYNSTNDFEKGDVRTSHSRFVGENFDKNRVLVDKLNDFAKKKEIPLSQLCLAWNLAQIFGHRQISRKLLDAQNK</sequence>
<dbReference type="PRINTS" id="PR00069">
    <property type="entry name" value="ALDKETRDTASE"/>
</dbReference>
<proteinExistence type="predicted"/>
<keyword evidence="4" id="KW-1185">Reference proteome</keyword>
<evidence type="ECO:0000313" key="3">
    <source>
        <dbReference type="EMBL" id="CAG8697669.1"/>
    </source>
</evidence>
<gene>
    <name evidence="3" type="ORF">DERYTH_LOCUS12780</name>
</gene>
<evidence type="ECO:0000259" key="2">
    <source>
        <dbReference type="Pfam" id="PF00248"/>
    </source>
</evidence>
<keyword evidence="1" id="KW-0560">Oxidoreductase</keyword>
<dbReference type="Pfam" id="PF00248">
    <property type="entry name" value="Aldo_ket_red"/>
    <property type="match status" value="1"/>
</dbReference>
<dbReference type="SUPFAM" id="SSF51430">
    <property type="entry name" value="NAD(P)-linked oxidoreductase"/>
    <property type="match status" value="1"/>
</dbReference>
<dbReference type="GO" id="GO:0005737">
    <property type="term" value="C:cytoplasm"/>
    <property type="evidence" value="ECO:0007669"/>
    <property type="project" value="TreeGrafter"/>
</dbReference>
<dbReference type="PROSITE" id="PS51257">
    <property type="entry name" value="PROKAR_LIPOPROTEIN"/>
    <property type="match status" value="1"/>
</dbReference>
<dbReference type="InterPro" id="IPR023210">
    <property type="entry name" value="NADP_OxRdtase_dom"/>
</dbReference>
<dbReference type="OrthoDB" id="37537at2759"/>
<dbReference type="PANTHER" id="PTHR43625:SF40">
    <property type="entry name" value="ALDO-KETO REDUCTASE YAKC [NADP(+)]"/>
    <property type="match status" value="1"/>
</dbReference>
<reference evidence="3" key="1">
    <citation type="submission" date="2021-06" db="EMBL/GenBank/DDBJ databases">
        <authorList>
            <person name="Kallberg Y."/>
            <person name="Tangrot J."/>
            <person name="Rosling A."/>
        </authorList>
    </citation>
    <scope>NUCLEOTIDE SEQUENCE</scope>
    <source>
        <strain evidence="3">MA453B</strain>
    </source>
</reference>
<organism evidence="3 4">
    <name type="scientific">Dentiscutata erythropus</name>
    <dbReference type="NCBI Taxonomy" id="1348616"/>
    <lineage>
        <taxon>Eukaryota</taxon>
        <taxon>Fungi</taxon>
        <taxon>Fungi incertae sedis</taxon>
        <taxon>Mucoromycota</taxon>
        <taxon>Glomeromycotina</taxon>
        <taxon>Glomeromycetes</taxon>
        <taxon>Diversisporales</taxon>
        <taxon>Gigasporaceae</taxon>
        <taxon>Dentiscutata</taxon>
    </lineage>
</organism>
<dbReference type="Proteomes" id="UP000789405">
    <property type="component" value="Unassembled WGS sequence"/>
</dbReference>
<dbReference type="EMBL" id="CAJVPY010008561">
    <property type="protein sequence ID" value="CAG8697669.1"/>
    <property type="molecule type" value="Genomic_DNA"/>
</dbReference>
<accession>A0A9N9HN77</accession>
<feature type="domain" description="NADP-dependent oxidoreductase" evidence="2">
    <location>
        <begin position="18"/>
        <end position="272"/>
    </location>
</feature>
<protein>
    <submittedName>
        <fullName evidence="3">22305_t:CDS:1</fullName>
    </submittedName>
</protein>
<dbReference type="Gene3D" id="3.20.20.100">
    <property type="entry name" value="NADP-dependent oxidoreductase domain"/>
    <property type="match status" value="1"/>
</dbReference>
<comment type="caution">
    <text evidence="3">The sequence shown here is derived from an EMBL/GenBank/DDBJ whole genome shotgun (WGS) entry which is preliminary data.</text>
</comment>
<name>A0A9N9HN77_9GLOM</name>
<dbReference type="AlphaFoldDB" id="A0A9N9HN77"/>
<dbReference type="InterPro" id="IPR036812">
    <property type="entry name" value="NAD(P)_OxRdtase_dom_sf"/>
</dbReference>
<dbReference type="GO" id="GO:0016491">
    <property type="term" value="F:oxidoreductase activity"/>
    <property type="evidence" value="ECO:0007669"/>
    <property type="project" value="UniProtKB-KW"/>
</dbReference>
<evidence type="ECO:0000256" key="1">
    <source>
        <dbReference type="ARBA" id="ARBA00023002"/>
    </source>
</evidence>
<evidence type="ECO:0000313" key="4">
    <source>
        <dbReference type="Proteomes" id="UP000789405"/>
    </source>
</evidence>
<dbReference type="InterPro" id="IPR020471">
    <property type="entry name" value="AKR"/>
</dbReference>
<dbReference type="PANTHER" id="PTHR43625">
    <property type="entry name" value="AFLATOXIN B1 ALDEHYDE REDUCTASE"/>
    <property type="match status" value="1"/>
</dbReference>